<reference evidence="2 3" key="1">
    <citation type="submission" date="2021-05" db="EMBL/GenBank/DDBJ databases">
        <title>Complete genome of Nocardioides aquaticus KCTC 9944T isolated from meromictic and hypersaline Ekho Lake, Antarctica.</title>
        <authorList>
            <person name="Hwang K."/>
            <person name="Kim K.M."/>
            <person name="Choe H."/>
        </authorList>
    </citation>
    <scope>NUCLEOTIDE SEQUENCE [LARGE SCALE GENOMIC DNA]</scope>
    <source>
        <strain evidence="2 3">KCTC 9944</strain>
    </source>
</reference>
<dbReference type="InterPro" id="IPR025164">
    <property type="entry name" value="Toastrack_DUF4097"/>
</dbReference>
<gene>
    <name evidence="2" type="ORF">ENKNEFLB_04257</name>
</gene>
<keyword evidence="3" id="KW-1185">Reference proteome</keyword>
<proteinExistence type="predicted"/>
<feature type="domain" description="DUF4097" evidence="1">
    <location>
        <begin position="31"/>
        <end position="273"/>
    </location>
</feature>
<accession>A0ABX8EMU2</accession>
<dbReference type="Gene3D" id="2.160.20.120">
    <property type="match status" value="1"/>
</dbReference>
<dbReference type="EMBL" id="CP075371">
    <property type="protein sequence ID" value="QVT81839.1"/>
    <property type="molecule type" value="Genomic_DNA"/>
</dbReference>
<sequence>MTAIRDHAFDTPEPVRLLARLGRGSLTATTEDTATASVKVTGWHARDVVVDLVDGTLSVTVPQHRGFAERDIEVDVEVVLPTGSDLDVRTGTADLRAEGSYGAASLRSGSGALVVDTLTGAGLVETGSGDVHLARVGGELQVKCGSGDVTVEHAAAAVVVSTGSGDVRLGEVLGDLAVKTGSGDLHVARPLGDVTMTSGSGDVVVDRAAATTITLRGASTDARVAIPVDLPVWTDVTSLSGSVRADTSPRGEPTDDRPHLTLRVSTVSGDVHLLDA</sequence>
<organism evidence="2 3">
    <name type="scientific">Nocardioides aquaticus</name>
    <dbReference type="NCBI Taxonomy" id="160826"/>
    <lineage>
        <taxon>Bacteria</taxon>
        <taxon>Bacillati</taxon>
        <taxon>Actinomycetota</taxon>
        <taxon>Actinomycetes</taxon>
        <taxon>Propionibacteriales</taxon>
        <taxon>Nocardioidaceae</taxon>
        <taxon>Nocardioides</taxon>
    </lineage>
</organism>
<evidence type="ECO:0000313" key="3">
    <source>
        <dbReference type="Proteomes" id="UP000679307"/>
    </source>
</evidence>
<dbReference type="Pfam" id="PF13349">
    <property type="entry name" value="DUF4097"/>
    <property type="match status" value="1"/>
</dbReference>
<dbReference type="RefSeq" id="WP_214057144.1">
    <property type="nucleotide sequence ID" value="NZ_BAAAHS010000143.1"/>
</dbReference>
<name>A0ABX8EMU2_9ACTN</name>
<evidence type="ECO:0000259" key="1">
    <source>
        <dbReference type="Pfam" id="PF13349"/>
    </source>
</evidence>
<protein>
    <recommendedName>
        <fullName evidence="1">DUF4097 domain-containing protein</fullName>
    </recommendedName>
</protein>
<evidence type="ECO:0000313" key="2">
    <source>
        <dbReference type="EMBL" id="QVT81839.1"/>
    </source>
</evidence>
<dbReference type="PANTHER" id="PTHR34094">
    <property type="match status" value="1"/>
</dbReference>
<dbReference type="PANTHER" id="PTHR34094:SF1">
    <property type="entry name" value="PROTEIN FAM185A"/>
    <property type="match status" value="1"/>
</dbReference>
<dbReference type="Proteomes" id="UP000679307">
    <property type="component" value="Chromosome"/>
</dbReference>